<dbReference type="InterPro" id="IPR028994">
    <property type="entry name" value="Integrin_alpha_N"/>
</dbReference>
<reference evidence="2 3" key="1">
    <citation type="submission" date="2018-10" db="EMBL/GenBank/DDBJ databases">
        <title>Ulvibacterium marinum gen. nov., sp. nov., a novel marine bacterium of the family Flavobacteriaceae, isolated from a culture of the green alga Ulva prolifera.</title>
        <authorList>
            <person name="Zhang Z."/>
        </authorList>
    </citation>
    <scope>NUCLEOTIDE SEQUENCE [LARGE SCALE GENOMIC DNA]</scope>
    <source>
        <strain evidence="2 3">CCMM003</strain>
    </source>
</reference>
<dbReference type="RefSeq" id="WP_120711956.1">
    <property type="nucleotide sequence ID" value="NZ_RBCJ01000002.1"/>
</dbReference>
<protein>
    <submittedName>
        <fullName evidence="2">VCBS repeat-containing protein</fullName>
    </submittedName>
</protein>
<dbReference type="SUPFAM" id="SSF48452">
    <property type="entry name" value="TPR-like"/>
    <property type="match status" value="1"/>
</dbReference>
<dbReference type="PANTHER" id="PTHR16026:SF0">
    <property type="entry name" value="CARTILAGE ACIDIC PROTEIN 1"/>
    <property type="match status" value="1"/>
</dbReference>
<evidence type="ECO:0000313" key="2">
    <source>
        <dbReference type="EMBL" id="RKN81802.1"/>
    </source>
</evidence>
<dbReference type="InterPro" id="IPR011990">
    <property type="entry name" value="TPR-like_helical_dom_sf"/>
</dbReference>
<dbReference type="EMBL" id="RBCJ01000002">
    <property type="protein sequence ID" value="RKN81802.1"/>
    <property type="molecule type" value="Genomic_DNA"/>
</dbReference>
<comment type="caution">
    <text evidence="2">The sequence shown here is derived from an EMBL/GenBank/DDBJ whole genome shotgun (WGS) entry which is preliminary data.</text>
</comment>
<dbReference type="InterPro" id="IPR027039">
    <property type="entry name" value="Crtac1"/>
</dbReference>
<accession>A0A3B0C751</accession>
<name>A0A3B0C751_9FLAO</name>
<organism evidence="2 3">
    <name type="scientific">Ulvibacterium marinum</name>
    <dbReference type="NCBI Taxonomy" id="2419782"/>
    <lineage>
        <taxon>Bacteria</taxon>
        <taxon>Pseudomonadati</taxon>
        <taxon>Bacteroidota</taxon>
        <taxon>Flavobacteriia</taxon>
        <taxon>Flavobacteriales</taxon>
        <taxon>Flavobacteriaceae</taxon>
        <taxon>Ulvibacterium</taxon>
    </lineage>
</organism>
<evidence type="ECO:0000313" key="3">
    <source>
        <dbReference type="Proteomes" id="UP000276603"/>
    </source>
</evidence>
<dbReference type="SUPFAM" id="SSF69318">
    <property type="entry name" value="Integrin alpha N-terminal domain"/>
    <property type="match status" value="1"/>
</dbReference>
<gene>
    <name evidence="2" type="ORF">D7Z94_13010</name>
</gene>
<keyword evidence="3" id="KW-1185">Reference proteome</keyword>
<proteinExistence type="predicted"/>
<dbReference type="InterPro" id="IPR013517">
    <property type="entry name" value="FG-GAP"/>
</dbReference>
<dbReference type="Gene3D" id="2.130.10.130">
    <property type="entry name" value="Integrin alpha, N-terminal"/>
    <property type="match status" value="1"/>
</dbReference>
<dbReference type="PANTHER" id="PTHR16026">
    <property type="entry name" value="CARTILAGE ACIDIC PROTEIN 1"/>
    <property type="match status" value="1"/>
</dbReference>
<keyword evidence="1" id="KW-0732">Signal</keyword>
<sequence length="472" mass="52147">MKRSMYIQGYGKQVIISTVLAAIFLTLSLGYLKMDGNLKTDDKEVFLPPGNLAMAEELKSLAENADPANNYMLNEARAVYYYKNHIRTGKNDSLSLKLYTHYLEELINAGFVEKAITEIESHLTDQKETEVTSLNKELYDLLGLAYLQKGEEENCVEHHTVKSCIIPIEKEGLHHDTSSAEKAILIYTKLLKAFPEDLQARWLLNLAYMTLGDYPEGVPKNVRIPNIAKTKTTVFPEFRDVAMQLGVHTTGLAGGVVSEDFDNDGLLDIMVSSYGLNDPLRLFRNTGKGKFEDISQAAGIKGLTGGLNLLQADYNNDGFSDVLVLRGAWLGDYGKFPNSLLRNNGDGTFTDVTREAGLLSYFPSQTAAWADFNKDGFLDLFIGNESPNNPHPCELYVNKGDGTFEEVARHVGISVVGVIKGAAWGDINNDGLPDLYLSDLSGNNRLFLNRCGTSRSSWQFVEIAAISGVQEP</sequence>
<dbReference type="Pfam" id="PF13517">
    <property type="entry name" value="FG-GAP_3"/>
    <property type="match status" value="2"/>
</dbReference>
<dbReference type="Gene3D" id="1.25.40.10">
    <property type="entry name" value="Tetratricopeptide repeat domain"/>
    <property type="match status" value="1"/>
</dbReference>
<evidence type="ECO:0000256" key="1">
    <source>
        <dbReference type="ARBA" id="ARBA00022729"/>
    </source>
</evidence>
<dbReference type="AlphaFoldDB" id="A0A3B0C751"/>
<dbReference type="Proteomes" id="UP000276603">
    <property type="component" value="Unassembled WGS sequence"/>
</dbReference>
<dbReference type="OrthoDB" id="9816120at2"/>